<comment type="caution">
    <text evidence="6">The sequence shown here is derived from an EMBL/GenBank/DDBJ whole genome shotgun (WGS) entry which is preliminary data.</text>
</comment>
<dbReference type="InterPro" id="IPR015517">
    <property type="entry name" value="dCMP_deaminase-rel"/>
</dbReference>
<keyword evidence="3" id="KW-0378">Hydrolase</keyword>
<comment type="similarity">
    <text evidence="1">Belongs to the cytidine and deoxycytidylate deaminase family.</text>
</comment>
<feature type="domain" description="CMP/dCMP-type deaminase" evidence="5">
    <location>
        <begin position="8"/>
        <end position="134"/>
    </location>
</feature>
<gene>
    <name evidence="6" type="ORF">LCGC14_2893930</name>
</gene>
<dbReference type="PANTHER" id="PTHR11086:SF18">
    <property type="entry name" value="DEOXYCYTIDYLATE DEAMINASE"/>
    <property type="match status" value="1"/>
</dbReference>
<accession>A0A0F9A4C0</accession>
<dbReference type="GO" id="GO:0005737">
    <property type="term" value="C:cytoplasm"/>
    <property type="evidence" value="ECO:0007669"/>
    <property type="project" value="TreeGrafter"/>
</dbReference>
<dbReference type="SUPFAM" id="SSF53927">
    <property type="entry name" value="Cytidine deaminase-like"/>
    <property type="match status" value="1"/>
</dbReference>
<sequence length="158" mass="18079">MTKEEEVSWCCYFMNIANLVSTKSKDKSTKAGAIIIGEGNIILSTGYNGFIRDMDDTLDELHERPEKYFWTEHAERNAIYNAARRGIKLLGSTAYTNVHPCIECARALVQAGIIEVNIPTKHADLFYRHGRWVDWEESFTNARRIFKAGHVRVMEHGV</sequence>
<evidence type="ECO:0000256" key="3">
    <source>
        <dbReference type="ARBA" id="ARBA00022801"/>
    </source>
</evidence>
<evidence type="ECO:0000256" key="1">
    <source>
        <dbReference type="ARBA" id="ARBA00006576"/>
    </source>
</evidence>
<dbReference type="Gene3D" id="3.40.140.10">
    <property type="entry name" value="Cytidine Deaminase, domain 2"/>
    <property type="match status" value="1"/>
</dbReference>
<evidence type="ECO:0000313" key="6">
    <source>
        <dbReference type="EMBL" id="KKK73429.1"/>
    </source>
</evidence>
<dbReference type="PROSITE" id="PS00903">
    <property type="entry name" value="CYT_DCMP_DEAMINASES_1"/>
    <property type="match status" value="1"/>
</dbReference>
<proteinExistence type="inferred from homology"/>
<dbReference type="AlphaFoldDB" id="A0A0F9A4C0"/>
<dbReference type="GO" id="GO:0008270">
    <property type="term" value="F:zinc ion binding"/>
    <property type="evidence" value="ECO:0007669"/>
    <property type="project" value="InterPro"/>
</dbReference>
<keyword evidence="2" id="KW-0479">Metal-binding</keyword>
<dbReference type="InterPro" id="IPR016192">
    <property type="entry name" value="APOBEC/CMP_deaminase_Zn-bd"/>
</dbReference>
<dbReference type="PANTHER" id="PTHR11086">
    <property type="entry name" value="DEOXYCYTIDYLATE DEAMINASE-RELATED"/>
    <property type="match status" value="1"/>
</dbReference>
<protein>
    <recommendedName>
        <fullName evidence="5">CMP/dCMP-type deaminase domain-containing protein</fullName>
    </recommendedName>
</protein>
<evidence type="ECO:0000259" key="5">
    <source>
        <dbReference type="PROSITE" id="PS51747"/>
    </source>
</evidence>
<organism evidence="6">
    <name type="scientific">marine sediment metagenome</name>
    <dbReference type="NCBI Taxonomy" id="412755"/>
    <lineage>
        <taxon>unclassified sequences</taxon>
        <taxon>metagenomes</taxon>
        <taxon>ecological metagenomes</taxon>
    </lineage>
</organism>
<name>A0A0F9A4C0_9ZZZZ</name>
<dbReference type="GO" id="GO:0004132">
    <property type="term" value="F:dCMP deaminase activity"/>
    <property type="evidence" value="ECO:0007669"/>
    <property type="project" value="TreeGrafter"/>
</dbReference>
<reference evidence="6" key="1">
    <citation type="journal article" date="2015" name="Nature">
        <title>Complex archaea that bridge the gap between prokaryotes and eukaryotes.</title>
        <authorList>
            <person name="Spang A."/>
            <person name="Saw J.H."/>
            <person name="Jorgensen S.L."/>
            <person name="Zaremba-Niedzwiedzka K."/>
            <person name="Martijn J."/>
            <person name="Lind A.E."/>
            <person name="van Eijk R."/>
            <person name="Schleper C."/>
            <person name="Guy L."/>
            <person name="Ettema T.J."/>
        </authorList>
    </citation>
    <scope>NUCLEOTIDE SEQUENCE</scope>
</reference>
<keyword evidence="4" id="KW-0862">Zinc</keyword>
<evidence type="ECO:0000256" key="2">
    <source>
        <dbReference type="ARBA" id="ARBA00022723"/>
    </source>
</evidence>
<dbReference type="Pfam" id="PF00383">
    <property type="entry name" value="dCMP_cyt_deam_1"/>
    <property type="match status" value="1"/>
</dbReference>
<dbReference type="EMBL" id="LAZR01056790">
    <property type="protein sequence ID" value="KKK73429.1"/>
    <property type="molecule type" value="Genomic_DNA"/>
</dbReference>
<evidence type="ECO:0000256" key="4">
    <source>
        <dbReference type="ARBA" id="ARBA00022833"/>
    </source>
</evidence>
<dbReference type="InterPro" id="IPR016193">
    <property type="entry name" value="Cytidine_deaminase-like"/>
</dbReference>
<dbReference type="PROSITE" id="PS51747">
    <property type="entry name" value="CYT_DCMP_DEAMINASES_2"/>
    <property type="match status" value="1"/>
</dbReference>
<dbReference type="InterPro" id="IPR002125">
    <property type="entry name" value="CMP_dCMP_dom"/>
</dbReference>